<feature type="region of interest" description="Disordered" evidence="3">
    <location>
        <begin position="400"/>
        <end position="439"/>
    </location>
</feature>
<dbReference type="CDD" id="cd01767">
    <property type="entry name" value="UBX"/>
    <property type="match status" value="1"/>
</dbReference>
<feature type="compositionally biased region" description="Basic and acidic residues" evidence="3">
    <location>
        <begin position="314"/>
        <end position="323"/>
    </location>
</feature>
<dbReference type="InterPro" id="IPR050730">
    <property type="entry name" value="UBX_domain-protein"/>
</dbReference>
<feature type="region of interest" description="Disordered" evidence="3">
    <location>
        <begin position="307"/>
        <end position="381"/>
    </location>
</feature>
<dbReference type="SUPFAM" id="SSF54236">
    <property type="entry name" value="Ubiquitin-like"/>
    <property type="match status" value="1"/>
</dbReference>
<name>A0AAF1AKF7_DAUCS</name>
<dbReference type="InterPro" id="IPR029071">
    <property type="entry name" value="Ubiquitin-like_domsf"/>
</dbReference>
<feature type="coiled-coil region" evidence="2">
    <location>
        <begin position="454"/>
        <end position="516"/>
    </location>
</feature>
<gene>
    <name evidence="5" type="ORF">DCAR_0105081</name>
</gene>
<organism evidence="5 6">
    <name type="scientific">Daucus carota subsp. sativus</name>
    <name type="common">Carrot</name>
    <dbReference type="NCBI Taxonomy" id="79200"/>
    <lineage>
        <taxon>Eukaryota</taxon>
        <taxon>Viridiplantae</taxon>
        <taxon>Streptophyta</taxon>
        <taxon>Embryophyta</taxon>
        <taxon>Tracheophyta</taxon>
        <taxon>Spermatophyta</taxon>
        <taxon>Magnoliopsida</taxon>
        <taxon>eudicotyledons</taxon>
        <taxon>Gunneridae</taxon>
        <taxon>Pentapetalae</taxon>
        <taxon>asterids</taxon>
        <taxon>campanulids</taxon>
        <taxon>Apiales</taxon>
        <taxon>Apiaceae</taxon>
        <taxon>Apioideae</taxon>
        <taxon>Scandiceae</taxon>
        <taxon>Daucinae</taxon>
        <taxon>Daucus</taxon>
        <taxon>Daucus sect. Daucus</taxon>
    </lineage>
</organism>
<protein>
    <recommendedName>
        <fullName evidence="4">UBX domain-containing protein</fullName>
    </recommendedName>
</protein>
<dbReference type="SMART" id="SM00166">
    <property type="entry name" value="UBX"/>
    <property type="match status" value="1"/>
</dbReference>
<feature type="compositionally biased region" description="Low complexity" evidence="3">
    <location>
        <begin position="357"/>
        <end position="369"/>
    </location>
</feature>
<dbReference type="SMART" id="SM00726">
    <property type="entry name" value="UIM"/>
    <property type="match status" value="2"/>
</dbReference>
<evidence type="ECO:0000256" key="1">
    <source>
        <dbReference type="ARBA" id="ARBA00022786"/>
    </source>
</evidence>
<feature type="domain" description="UBX" evidence="4">
    <location>
        <begin position="524"/>
        <end position="602"/>
    </location>
</feature>
<sequence>MARADEEAIETFMSITGVSEPVAIQKLADHAGNLNEAINAHFAEGDGNITNEASVVPQEDLMDVDDPVQPEIQRNPFPLLQSPGLMNPFSLLDRDVRSSIFDRVPSLVSSIFDRVPSSASRAPFVSHPREVREIPIEVKDGNEQSSHSGHAPTIQDVTGTADDYGPEIHGNVIIDEEDAEDIPRTQRIAPGDAGNDSIMGGYPDIINSGPSAPGIDHIPEYSNDIEEEMIRAAIEASKQDTRSGYTRRSESMSQQSQSEINDPELAQAVSLSLKTADQEKASRGIGDKFRSSELGISTSTEVEALGKLTSSGRLEAEGSSMRDESDEAEDQPLVRHQINPSSTSADTGKEIDYTKPSNSQHNNTSSQQNRSDSHMNEWGGITSLEHDEAVMLEAALFGGVPQGNTYHVPYAPGQSRNNGVGETDGSYPRRTPHPPSPSLTAQRLIREQQDDEYFASLQADREKELKAREEAEIRKLEEQVAAESALIEERKKEEELQRKLEELQELERHLASKEASLPQEPSPDDDNAVNLLVRMPDGGRQGRRFLKSHKLQHLFDFIDVGRLVRPGTYRLVRPFPRRAFGVGESASTFDELGLSGRQEALFLELI</sequence>
<reference evidence="5" key="1">
    <citation type="journal article" date="2016" name="Nat. Genet.">
        <title>A high-quality carrot genome assembly provides new insights into carotenoid accumulation and asterid genome evolution.</title>
        <authorList>
            <person name="Iorizzo M."/>
            <person name="Ellison S."/>
            <person name="Senalik D."/>
            <person name="Zeng P."/>
            <person name="Satapoomin P."/>
            <person name="Huang J."/>
            <person name="Bowman M."/>
            <person name="Iovene M."/>
            <person name="Sanseverino W."/>
            <person name="Cavagnaro P."/>
            <person name="Yildiz M."/>
            <person name="Macko-Podgorni A."/>
            <person name="Moranska E."/>
            <person name="Grzebelus E."/>
            <person name="Grzebelus D."/>
            <person name="Ashrafi H."/>
            <person name="Zheng Z."/>
            <person name="Cheng S."/>
            <person name="Spooner D."/>
            <person name="Van Deynze A."/>
            <person name="Simon P."/>
        </authorList>
    </citation>
    <scope>NUCLEOTIDE SEQUENCE</scope>
    <source>
        <tissue evidence="5">Leaf</tissue>
    </source>
</reference>
<dbReference type="Gene3D" id="1.10.8.10">
    <property type="entry name" value="DNA helicase RuvA subunit, C-terminal domain"/>
    <property type="match status" value="1"/>
</dbReference>
<feature type="region of interest" description="Disordered" evidence="3">
    <location>
        <begin position="140"/>
        <end position="163"/>
    </location>
</feature>
<evidence type="ECO:0000313" key="5">
    <source>
        <dbReference type="EMBL" id="WOG85888.1"/>
    </source>
</evidence>
<dbReference type="InterPro" id="IPR003903">
    <property type="entry name" value="UIM_dom"/>
</dbReference>
<accession>A0AAF1AKF7</accession>
<dbReference type="EMBL" id="CP093343">
    <property type="protein sequence ID" value="WOG85888.1"/>
    <property type="molecule type" value="Genomic_DNA"/>
</dbReference>
<dbReference type="CDD" id="cd14351">
    <property type="entry name" value="UBA_Ubx1_like"/>
    <property type="match status" value="1"/>
</dbReference>
<dbReference type="InterPro" id="IPR001012">
    <property type="entry name" value="UBX_dom"/>
</dbReference>
<dbReference type="PANTHER" id="PTHR23322:SF93">
    <property type="entry name" value="UBX DOMAIN-CONTAINING PROTEIN 8"/>
    <property type="match status" value="1"/>
</dbReference>
<reference evidence="5" key="2">
    <citation type="submission" date="2022-03" db="EMBL/GenBank/DDBJ databases">
        <title>Draft title - Genomic analysis of global carrot germplasm unveils the trajectory of domestication and the origin of high carotenoid orange carrot.</title>
        <authorList>
            <person name="Iorizzo M."/>
            <person name="Ellison S."/>
            <person name="Senalik D."/>
            <person name="Macko-Podgorni A."/>
            <person name="Grzebelus D."/>
            <person name="Bostan H."/>
            <person name="Rolling W."/>
            <person name="Curaba J."/>
            <person name="Simon P."/>
        </authorList>
    </citation>
    <scope>NUCLEOTIDE SEQUENCE</scope>
    <source>
        <tissue evidence="5">Leaf</tissue>
    </source>
</reference>
<evidence type="ECO:0000259" key="4">
    <source>
        <dbReference type="PROSITE" id="PS50033"/>
    </source>
</evidence>
<evidence type="ECO:0000313" key="6">
    <source>
        <dbReference type="Proteomes" id="UP000077755"/>
    </source>
</evidence>
<evidence type="ECO:0000256" key="2">
    <source>
        <dbReference type="SAM" id="Coils"/>
    </source>
</evidence>
<dbReference type="AlphaFoldDB" id="A0AAF1AKF7"/>
<keyword evidence="6" id="KW-1185">Reference proteome</keyword>
<dbReference type="PROSITE" id="PS50033">
    <property type="entry name" value="UBX"/>
    <property type="match status" value="1"/>
</dbReference>
<dbReference type="Proteomes" id="UP000077755">
    <property type="component" value="Chromosome 1"/>
</dbReference>
<evidence type="ECO:0000256" key="3">
    <source>
        <dbReference type="SAM" id="MobiDB-lite"/>
    </source>
</evidence>
<dbReference type="GO" id="GO:0043130">
    <property type="term" value="F:ubiquitin binding"/>
    <property type="evidence" value="ECO:0007669"/>
    <property type="project" value="TreeGrafter"/>
</dbReference>
<dbReference type="Pfam" id="PF14555">
    <property type="entry name" value="UBA_4"/>
    <property type="match status" value="1"/>
</dbReference>
<feature type="region of interest" description="Disordered" evidence="3">
    <location>
        <begin position="236"/>
        <end position="262"/>
    </location>
</feature>
<dbReference type="InterPro" id="IPR009060">
    <property type="entry name" value="UBA-like_sf"/>
</dbReference>
<keyword evidence="2" id="KW-0175">Coiled coil</keyword>
<dbReference type="SUPFAM" id="SSF46934">
    <property type="entry name" value="UBA-like"/>
    <property type="match status" value="1"/>
</dbReference>
<dbReference type="KEGG" id="dcr:108205042"/>
<dbReference type="Pfam" id="PF00789">
    <property type="entry name" value="UBX"/>
    <property type="match status" value="1"/>
</dbReference>
<proteinExistence type="predicted"/>
<keyword evidence="1" id="KW-0833">Ubl conjugation pathway</keyword>
<dbReference type="Gene3D" id="3.10.20.90">
    <property type="entry name" value="Phosphatidylinositol 3-kinase Catalytic Subunit, Chain A, domain 1"/>
    <property type="match status" value="1"/>
</dbReference>
<dbReference type="CDD" id="cd22265">
    <property type="entry name" value="UDM1_RNF168"/>
    <property type="match status" value="1"/>
</dbReference>
<dbReference type="PANTHER" id="PTHR23322">
    <property type="entry name" value="FAS-ASSOCIATED PROTEIN"/>
    <property type="match status" value="1"/>
</dbReference>